<proteinExistence type="predicted"/>
<dbReference type="GO" id="GO:0003700">
    <property type="term" value="F:DNA-binding transcription factor activity"/>
    <property type="evidence" value="ECO:0007669"/>
    <property type="project" value="InterPro"/>
</dbReference>
<name>A0A395V665_9FIRM</name>
<dbReference type="GO" id="GO:0043565">
    <property type="term" value="F:sequence-specific DNA binding"/>
    <property type="evidence" value="ECO:0007669"/>
    <property type="project" value="InterPro"/>
</dbReference>
<gene>
    <name evidence="5" type="ORF">DWX93_10515</name>
</gene>
<sequence>MRDSFFEKYKTSEVTNTRRVINTPSSFIKSNFLYIQEAGYLKSLRPHLSRRSGLSSYLFLIVLSGSGSVSYRDTAGSHLFPASDSPQDAKHPLTRVAARAGDCFFLDCSGEYTHISSEADPWELLWIHFYGPNAAAYYSCFREQHDWHFKSSHLAELTSTIQNVITLHEEKTDDADLLTAAQIVSILTTLCTDAPRESADDSPLSVKLKDILRYLNEHYTENISLDQLADQFYISKYYLSREFKKEFGTTIIQYLLTKKITNAKELLRYSNDSIETIAQHCGIDDASYFNKVFKKIEGCTASEYRRRW</sequence>
<evidence type="ECO:0000256" key="2">
    <source>
        <dbReference type="ARBA" id="ARBA00023125"/>
    </source>
</evidence>
<dbReference type="PROSITE" id="PS01124">
    <property type="entry name" value="HTH_ARAC_FAMILY_2"/>
    <property type="match status" value="1"/>
</dbReference>
<evidence type="ECO:0000313" key="5">
    <source>
        <dbReference type="EMBL" id="RGS39651.1"/>
    </source>
</evidence>
<dbReference type="Proteomes" id="UP000266172">
    <property type="component" value="Unassembled WGS sequence"/>
</dbReference>
<evidence type="ECO:0000256" key="1">
    <source>
        <dbReference type="ARBA" id="ARBA00023015"/>
    </source>
</evidence>
<dbReference type="EMBL" id="QRVL01000008">
    <property type="protein sequence ID" value="RGS39651.1"/>
    <property type="molecule type" value="Genomic_DNA"/>
</dbReference>
<organism evidence="5 6">
    <name type="scientific">Roseburia hominis</name>
    <dbReference type="NCBI Taxonomy" id="301301"/>
    <lineage>
        <taxon>Bacteria</taxon>
        <taxon>Bacillati</taxon>
        <taxon>Bacillota</taxon>
        <taxon>Clostridia</taxon>
        <taxon>Lachnospirales</taxon>
        <taxon>Lachnospiraceae</taxon>
        <taxon>Roseburia</taxon>
    </lineage>
</organism>
<accession>A0A395V665</accession>
<keyword evidence="1" id="KW-0805">Transcription regulation</keyword>
<evidence type="ECO:0000256" key="3">
    <source>
        <dbReference type="ARBA" id="ARBA00023163"/>
    </source>
</evidence>
<dbReference type="PANTHER" id="PTHR43280:SF28">
    <property type="entry name" value="HTH-TYPE TRANSCRIPTIONAL ACTIVATOR RHAS"/>
    <property type="match status" value="1"/>
</dbReference>
<dbReference type="AlphaFoldDB" id="A0A395V665"/>
<keyword evidence="3" id="KW-0804">Transcription</keyword>
<dbReference type="PROSITE" id="PS00041">
    <property type="entry name" value="HTH_ARAC_FAMILY_1"/>
    <property type="match status" value="1"/>
</dbReference>
<dbReference type="InterPro" id="IPR018062">
    <property type="entry name" value="HTH_AraC-typ_CS"/>
</dbReference>
<dbReference type="InterPro" id="IPR009057">
    <property type="entry name" value="Homeodomain-like_sf"/>
</dbReference>
<dbReference type="RefSeq" id="WP_014080522.1">
    <property type="nucleotide sequence ID" value="NZ_CAUGCI010000002.1"/>
</dbReference>
<dbReference type="OMA" id="EYVQYST"/>
<evidence type="ECO:0000259" key="4">
    <source>
        <dbReference type="PROSITE" id="PS01124"/>
    </source>
</evidence>
<dbReference type="SUPFAM" id="SSF51215">
    <property type="entry name" value="Regulatory protein AraC"/>
    <property type="match status" value="1"/>
</dbReference>
<dbReference type="Pfam" id="PF12833">
    <property type="entry name" value="HTH_18"/>
    <property type="match status" value="1"/>
</dbReference>
<dbReference type="InterPro" id="IPR037923">
    <property type="entry name" value="HTH-like"/>
</dbReference>
<dbReference type="GeneID" id="93724149"/>
<keyword evidence="2" id="KW-0238">DNA-binding</keyword>
<dbReference type="SUPFAM" id="SSF46689">
    <property type="entry name" value="Homeodomain-like"/>
    <property type="match status" value="2"/>
</dbReference>
<evidence type="ECO:0000313" key="6">
    <source>
        <dbReference type="Proteomes" id="UP000266172"/>
    </source>
</evidence>
<dbReference type="Gene3D" id="1.10.10.60">
    <property type="entry name" value="Homeodomain-like"/>
    <property type="match status" value="2"/>
</dbReference>
<feature type="domain" description="HTH araC/xylS-type" evidence="4">
    <location>
        <begin position="209"/>
        <end position="307"/>
    </location>
</feature>
<comment type="caution">
    <text evidence="5">The sequence shown here is derived from an EMBL/GenBank/DDBJ whole genome shotgun (WGS) entry which is preliminary data.</text>
</comment>
<dbReference type="InterPro" id="IPR018060">
    <property type="entry name" value="HTH_AraC"/>
</dbReference>
<dbReference type="PANTHER" id="PTHR43280">
    <property type="entry name" value="ARAC-FAMILY TRANSCRIPTIONAL REGULATOR"/>
    <property type="match status" value="1"/>
</dbReference>
<protein>
    <submittedName>
        <fullName evidence="5">AraC family transcriptional regulator</fullName>
    </submittedName>
</protein>
<reference evidence="5 6" key="1">
    <citation type="submission" date="2018-08" db="EMBL/GenBank/DDBJ databases">
        <title>A genome reference for cultivated species of the human gut microbiota.</title>
        <authorList>
            <person name="Zou Y."/>
            <person name="Xue W."/>
            <person name="Luo G."/>
        </authorList>
    </citation>
    <scope>NUCLEOTIDE SEQUENCE [LARGE SCALE GENOMIC DNA]</scope>
    <source>
        <strain evidence="5 6">AF22-12AC</strain>
    </source>
</reference>
<dbReference type="SMART" id="SM00342">
    <property type="entry name" value="HTH_ARAC"/>
    <property type="match status" value="1"/>
</dbReference>